<comment type="caution">
    <text evidence="1">The sequence shown here is derived from an EMBL/GenBank/DDBJ whole genome shotgun (WGS) entry which is preliminary data.</text>
</comment>
<reference evidence="1 2" key="1">
    <citation type="submission" date="2011-01" db="EMBL/GenBank/DDBJ databases">
        <authorList>
            <person name="Weinstock G."/>
            <person name="Sodergren E."/>
            <person name="Clifton S."/>
            <person name="Fulton L."/>
            <person name="Fulton B."/>
            <person name="Courtney L."/>
            <person name="Fronick C."/>
            <person name="Harrison M."/>
            <person name="Strong C."/>
            <person name="Farmer C."/>
            <person name="Delahaunty K."/>
            <person name="Markovic C."/>
            <person name="Hall O."/>
            <person name="Minx P."/>
            <person name="Tomlinson C."/>
            <person name="Mitreva M."/>
            <person name="Hou S."/>
            <person name="Chen J."/>
            <person name="Wollam A."/>
            <person name="Pepin K.H."/>
            <person name="Johnson M."/>
            <person name="Bhonagiri V."/>
            <person name="Zhang X."/>
            <person name="Suruliraj S."/>
            <person name="Warren W."/>
            <person name="Chinwalla A."/>
            <person name="Mardis E.R."/>
            <person name="Wilson R.K."/>
        </authorList>
    </citation>
    <scope>NUCLEOTIDE SEQUENCE [LARGE SCALE GENOMIC DNA]</scope>
    <source>
        <strain evidence="1 2">YIT 12067</strain>
    </source>
</reference>
<dbReference type="EMBL" id="AEVN01000118">
    <property type="protein sequence ID" value="EFY03874.1"/>
    <property type="molecule type" value="Genomic_DNA"/>
</dbReference>
<proteinExistence type="predicted"/>
<evidence type="ECO:0000313" key="1">
    <source>
        <dbReference type="EMBL" id="EFY03874.1"/>
    </source>
</evidence>
<accession>E8LGZ9</accession>
<evidence type="ECO:0000313" key="2">
    <source>
        <dbReference type="Proteomes" id="UP000004923"/>
    </source>
</evidence>
<protein>
    <submittedName>
        <fullName evidence="1">Uncharacterized protein</fullName>
    </submittedName>
</protein>
<dbReference type="AlphaFoldDB" id="E8LGZ9"/>
<dbReference type="Proteomes" id="UP000004923">
    <property type="component" value="Unassembled WGS sequence"/>
</dbReference>
<keyword evidence="2" id="KW-1185">Reference proteome</keyword>
<organism evidence="1 2">
    <name type="scientific">Phascolarctobacterium succinatutens YIT 12067</name>
    <dbReference type="NCBI Taxonomy" id="626939"/>
    <lineage>
        <taxon>Bacteria</taxon>
        <taxon>Bacillati</taxon>
        <taxon>Bacillota</taxon>
        <taxon>Negativicutes</taxon>
        <taxon>Acidaminococcales</taxon>
        <taxon>Acidaminococcaceae</taxon>
        <taxon>Phascolarctobacterium</taxon>
    </lineage>
</organism>
<sequence length="204" mass="22961">MQMLDINKLRNAYNVIHRMSQNRHPFAEEELSLEVVQSAQVQEALADAAEVIAVYGKIMNLVSQSTSFKVAPKTPKAVKSSFVVEQDDLSRLQPMTEATNITKLVKYINDTFADKEMHNLTTVELGRWLENTGYLKLPEDGRNKIPTEKGSALGIVTEKRVRQATGEIYYINLYPQAAQQFIFANLPAVAEFLAKEKEEKLADA</sequence>
<gene>
    <name evidence="1" type="ORF">HMPREF9443_02155</name>
</gene>
<dbReference type="eggNOG" id="ENOG50335B7">
    <property type="taxonomic scope" value="Bacteria"/>
</dbReference>
<name>E8LGZ9_9FIRM</name>
<dbReference type="HOGENOM" id="CLU_1353587_0_0_9"/>